<dbReference type="PANTHER" id="PTHR24027:SF438">
    <property type="entry name" value="CADHERIN 23"/>
    <property type="match status" value="1"/>
</dbReference>
<protein>
    <recommendedName>
        <fullName evidence="7">Cadherin domain-containing protein</fullName>
    </recommendedName>
</protein>
<dbReference type="PROSITE" id="PS50268">
    <property type="entry name" value="CADHERIN_2"/>
    <property type="match status" value="2"/>
</dbReference>
<evidence type="ECO:0000259" key="7">
    <source>
        <dbReference type="PROSITE" id="PS50268"/>
    </source>
</evidence>
<dbReference type="PANTHER" id="PTHR24027">
    <property type="entry name" value="CADHERIN-23"/>
    <property type="match status" value="1"/>
</dbReference>
<evidence type="ECO:0000256" key="1">
    <source>
        <dbReference type="ARBA" id="ARBA00004370"/>
    </source>
</evidence>
<dbReference type="GO" id="GO:0045296">
    <property type="term" value="F:cadherin binding"/>
    <property type="evidence" value="ECO:0007669"/>
    <property type="project" value="TreeGrafter"/>
</dbReference>
<gene>
    <name evidence="8" type="ORF">LARSCL_LOCUS16050</name>
</gene>
<feature type="domain" description="Cadherin" evidence="7">
    <location>
        <begin position="239"/>
        <end position="298"/>
    </location>
</feature>
<feature type="chain" id="PRO_5043909413" description="Cadherin domain-containing protein" evidence="6">
    <location>
        <begin position="19"/>
        <end position="313"/>
    </location>
</feature>
<evidence type="ECO:0000256" key="2">
    <source>
        <dbReference type="ARBA" id="ARBA00022737"/>
    </source>
</evidence>
<dbReference type="GO" id="GO:0016477">
    <property type="term" value="P:cell migration"/>
    <property type="evidence" value="ECO:0007669"/>
    <property type="project" value="TreeGrafter"/>
</dbReference>
<feature type="non-terminal residue" evidence="8">
    <location>
        <position position="313"/>
    </location>
</feature>
<keyword evidence="2" id="KW-0677">Repeat</keyword>
<keyword evidence="4" id="KW-0472">Membrane</keyword>
<dbReference type="InterPro" id="IPR002126">
    <property type="entry name" value="Cadherin-like_dom"/>
</dbReference>
<comment type="caution">
    <text evidence="8">The sequence shown here is derived from an EMBL/GenBank/DDBJ whole genome shotgun (WGS) entry which is preliminary data.</text>
</comment>
<keyword evidence="9" id="KW-1185">Reference proteome</keyword>
<keyword evidence="3 5" id="KW-0106">Calcium</keyword>
<evidence type="ECO:0000256" key="6">
    <source>
        <dbReference type="SAM" id="SignalP"/>
    </source>
</evidence>
<dbReference type="GO" id="GO:0007156">
    <property type="term" value="P:homophilic cell adhesion via plasma membrane adhesion molecules"/>
    <property type="evidence" value="ECO:0007669"/>
    <property type="project" value="InterPro"/>
</dbReference>
<name>A0AAV2B1A6_9ARAC</name>
<evidence type="ECO:0000256" key="4">
    <source>
        <dbReference type="ARBA" id="ARBA00023136"/>
    </source>
</evidence>
<evidence type="ECO:0000313" key="8">
    <source>
        <dbReference type="EMBL" id="CAL1289641.1"/>
    </source>
</evidence>
<accession>A0AAV2B1A6</accession>
<dbReference type="AlphaFoldDB" id="A0AAV2B1A6"/>
<keyword evidence="6" id="KW-0732">Signal</keyword>
<dbReference type="PRINTS" id="PR00205">
    <property type="entry name" value="CADHERIN"/>
</dbReference>
<dbReference type="GO" id="GO:0016342">
    <property type="term" value="C:catenin complex"/>
    <property type="evidence" value="ECO:0007669"/>
    <property type="project" value="TreeGrafter"/>
</dbReference>
<dbReference type="CDD" id="cd11304">
    <property type="entry name" value="Cadherin_repeat"/>
    <property type="match status" value="3"/>
</dbReference>
<dbReference type="Gene3D" id="2.60.40.60">
    <property type="entry name" value="Cadherins"/>
    <property type="match status" value="3"/>
</dbReference>
<dbReference type="GO" id="GO:0008013">
    <property type="term" value="F:beta-catenin binding"/>
    <property type="evidence" value="ECO:0007669"/>
    <property type="project" value="TreeGrafter"/>
</dbReference>
<comment type="subcellular location">
    <subcellularLocation>
        <location evidence="1">Membrane</location>
    </subcellularLocation>
</comment>
<evidence type="ECO:0000256" key="3">
    <source>
        <dbReference type="ARBA" id="ARBA00022837"/>
    </source>
</evidence>
<feature type="signal peptide" evidence="6">
    <location>
        <begin position="1"/>
        <end position="18"/>
    </location>
</feature>
<proteinExistence type="predicted"/>
<feature type="domain" description="Cadherin" evidence="7">
    <location>
        <begin position="125"/>
        <end position="238"/>
    </location>
</feature>
<evidence type="ECO:0000256" key="5">
    <source>
        <dbReference type="PROSITE-ProRule" id="PRU00043"/>
    </source>
</evidence>
<sequence length="313" mass="34718">MFRSIPFLLMALFTTAAGVAPTIDLSHNMRILKLPMDTKAGSLIYRLRGSDPDNDILTFGVRGDVGNQLLSIQSVTETRANVFLKAAPTEKEYKLTIYVTDGTQTTEVESTIIITNATNIKSPFLEYEPLISVSELTDEKEVIGSVVVRKRNSSSLPVLFEVEGSDKFAIRYLISPLKEGSKAEIFLLQKLDYEKKNLYTLTIYALNPWTEEDFDTRNVAVQTILVAVKDAQDTPPVFQSLPPVVRVSDSLPLGGSVFEVHAEDGDFGNQRNITYSFVPESQGVTYFNINSRTGMITLASTTELFREAYSTTG</sequence>
<dbReference type="InterPro" id="IPR039808">
    <property type="entry name" value="Cadherin"/>
</dbReference>
<dbReference type="InterPro" id="IPR015919">
    <property type="entry name" value="Cadherin-like_sf"/>
</dbReference>
<dbReference type="EMBL" id="CAXIEN010000252">
    <property type="protein sequence ID" value="CAL1289641.1"/>
    <property type="molecule type" value="Genomic_DNA"/>
</dbReference>
<dbReference type="SUPFAM" id="SSF49313">
    <property type="entry name" value="Cadherin-like"/>
    <property type="match status" value="2"/>
</dbReference>
<dbReference type="GO" id="GO:0005509">
    <property type="term" value="F:calcium ion binding"/>
    <property type="evidence" value="ECO:0007669"/>
    <property type="project" value="UniProtKB-UniRule"/>
</dbReference>
<organism evidence="8 9">
    <name type="scientific">Larinioides sclopetarius</name>
    <dbReference type="NCBI Taxonomy" id="280406"/>
    <lineage>
        <taxon>Eukaryota</taxon>
        <taxon>Metazoa</taxon>
        <taxon>Ecdysozoa</taxon>
        <taxon>Arthropoda</taxon>
        <taxon>Chelicerata</taxon>
        <taxon>Arachnida</taxon>
        <taxon>Araneae</taxon>
        <taxon>Araneomorphae</taxon>
        <taxon>Entelegynae</taxon>
        <taxon>Araneoidea</taxon>
        <taxon>Araneidae</taxon>
        <taxon>Larinioides</taxon>
    </lineage>
</organism>
<dbReference type="Proteomes" id="UP001497382">
    <property type="component" value="Unassembled WGS sequence"/>
</dbReference>
<reference evidence="8 9" key="1">
    <citation type="submission" date="2024-04" db="EMBL/GenBank/DDBJ databases">
        <authorList>
            <person name="Rising A."/>
            <person name="Reimegard J."/>
            <person name="Sonavane S."/>
            <person name="Akerstrom W."/>
            <person name="Nylinder S."/>
            <person name="Hedman E."/>
            <person name="Kallberg Y."/>
        </authorList>
    </citation>
    <scope>NUCLEOTIDE SEQUENCE [LARGE SCALE GENOMIC DNA]</scope>
</reference>
<evidence type="ECO:0000313" key="9">
    <source>
        <dbReference type="Proteomes" id="UP001497382"/>
    </source>
</evidence>